<sequence>MDRPYLLPVSGRGGFDVLCGCGHRKAEHSAFDTCHGCNDCGDEGEQHDHPFRRCGCDGFTDVVAIDWDALIASA</sequence>
<protein>
    <recommendedName>
        <fullName evidence="3">Transposase</fullName>
    </recommendedName>
</protein>
<reference evidence="1 2" key="1">
    <citation type="submission" date="2022-06" db="EMBL/GenBank/DDBJ databases">
        <title>Mycolicibacterium sp. CAU 1645 isolated from seawater.</title>
        <authorList>
            <person name="Kim W."/>
        </authorList>
    </citation>
    <scope>NUCLEOTIDE SEQUENCE [LARGE SCALE GENOMIC DNA]</scope>
    <source>
        <strain evidence="1 2">CAU 1645</strain>
    </source>
</reference>
<gene>
    <name evidence="1" type="ORF">NM203_06395</name>
</gene>
<accession>A0ABT1LY30</accession>
<name>A0ABT1LY30_9MYCO</name>
<keyword evidence="2" id="KW-1185">Reference proteome</keyword>
<organism evidence="1 2">
    <name type="scientific">Mycolicibacterium arenosum</name>
    <dbReference type="NCBI Taxonomy" id="2952157"/>
    <lineage>
        <taxon>Bacteria</taxon>
        <taxon>Bacillati</taxon>
        <taxon>Actinomycetota</taxon>
        <taxon>Actinomycetes</taxon>
        <taxon>Mycobacteriales</taxon>
        <taxon>Mycobacteriaceae</taxon>
        <taxon>Mycolicibacterium</taxon>
    </lineage>
</organism>
<evidence type="ECO:0000313" key="2">
    <source>
        <dbReference type="Proteomes" id="UP001651690"/>
    </source>
</evidence>
<evidence type="ECO:0000313" key="1">
    <source>
        <dbReference type="EMBL" id="MCP9271810.1"/>
    </source>
</evidence>
<dbReference type="EMBL" id="JANDBD010000002">
    <property type="protein sequence ID" value="MCP9271810.1"/>
    <property type="molecule type" value="Genomic_DNA"/>
</dbReference>
<dbReference type="Proteomes" id="UP001651690">
    <property type="component" value="Unassembled WGS sequence"/>
</dbReference>
<proteinExistence type="predicted"/>
<comment type="caution">
    <text evidence="1">The sequence shown here is derived from an EMBL/GenBank/DDBJ whole genome shotgun (WGS) entry which is preliminary data.</text>
</comment>
<dbReference type="RefSeq" id="WP_255058885.1">
    <property type="nucleotide sequence ID" value="NZ_JANDBD010000002.1"/>
</dbReference>
<evidence type="ECO:0008006" key="3">
    <source>
        <dbReference type="Google" id="ProtNLM"/>
    </source>
</evidence>